<gene>
    <name evidence="2" type="ORF">HMPREF9432_01956</name>
</gene>
<accession>A0ABN0DMW2</accession>
<name>A0ABN0DMW2_9FIRM</name>
<keyword evidence="1" id="KW-0472">Membrane</keyword>
<protein>
    <submittedName>
        <fullName evidence="2">Uncharacterized protein</fullName>
    </submittedName>
</protein>
<reference evidence="2 3" key="1">
    <citation type="submission" date="2011-08" db="EMBL/GenBank/DDBJ databases">
        <title>The Genome Sequence of Selenomonas noxia F0398.</title>
        <authorList>
            <consortium name="The Broad Institute Genome Sequencing Platform"/>
            <person name="Earl A."/>
            <person name="Ward D."/>
            <person name="Feldgarden M."/>
            <person name="Gevers D."/>
            <person name="Izard J."/>
            <person name="Ganesan A."/>
            <person name="Blanton J.M."/>
            <person name="Baranova O.V."/>
            <person name="Tanner A.C."/>
            <person name="Dewhirst F.E."/>
            <person name="Young S.K."/>
            <person name="Zeng Q."/>
            <person name="Gargeya S."/>
            <person name="Fitzgerald M."/>
            <person name="Haas B."/>
            <person name="Abouelleil A."/>
            <person name="Alvarado L."/>
            <person name="Arachchi H.M."/>
            <person name="Berlin A."/>
            <person name="Brown A."/>
            <person name="Chapman S.B."/>
            <person name="Chen Z."/>
            <person name="Dunbar C."/>
            <person name="Freedman E."/>
            <person name="Gearin G."/>
            <person name="Gellesch M."/>
            <person name="Goldberg J."/>
            <person name="Griggs A."/>
            <person name="Gujja S."/>
            <person name="Heiman D."/>
            <person name="Howarth C."/>
            <person name="Larson L."/>
            <person name="Lui A."/>
            <person name="MacDonald P.J.P."/>
            <person name="Montmayeur A."/>
            <person name="Murphy C."/>
            <person name="Neiman D."/>
            <person name="Pearson M."/>
            <person name="Priest M."/>
            <person name="Roberts A."/>
            <person name="Saif S."/>
            <person name="Shea T."/>
            <person name="Shenoy N."/>
            <person name="Sisk P."/>
            <person name="Stolte C."/>
            <person name="Sykes S."/>
            <person name="Wortman J."/>
            <person name="Nusbaum C."/>
            <person name="Birren B."/>
        </authorList>
    </citation>
    <scope>NUCLEOTIDE SEQUENCE [LARGE SCALE GENOMIC DNA]</scope>
    <source>
        <strain evidence="2 3">F0398</strain>
    </source>
</reference>
<proteinExistence type="predicted"/>
<keyword evidence="1" id="KW-0812">Transmembrane</keyword>
<sequence length="43" mass="5049">MRYEQHGCNVLAPAKRRARMGNFFLNLGWSLCWLVRSGVRLLK</sequence>
<evidence type="ECO:0000313" key="2">
    <source>
        <dbReference type="EMBL" id="EHG23376.1"/>
    </source>
</evidence>
<evidence type="ECO:0000313" key="3">
    <source>
        <dbReference type="Proteomes" id="UP000003175"/>
    </source>
</evidence>
<keyword evidence="3" id="KW-1185">Reference proteome</keyword>
<evidence type="ECO:0000256" key="1">
    <source>
        <dbReference type="SAM" id="Phobius"/>
    </source>
</evidence>
<comment type="caution">
    <text evidence="2">The sequence shown here is derived from an EMBL/GenBank/DDBJ whole genome shotgun (WGS) entry which is preliminary data.</text>
</comment>
<dbReference type="EMBL" id="ADGH01000019">
    <property type="protein sequence ID" value="EHG23376.1"/>
    <property type="molecule type" value="Genomic_DNA"/>
</dbReference>
<dbReference type="Proteomes" id="UP000003175">
    <property type="component" value="Unassembled WGS sequence"/>
</dbReference>
<dbReference type="RefSeq" id="WP_006697110.1">
    <property type="nucleotide sequence ID" value="NZ_JH376862.1"/>
</dbReference>
<keyword evidence="1" id="KW-1133">Transmembrane helix</keyword>
<feature type="transmembrane region" description="Helical" evidence="1">
    <location>
        <begin position="21"/>
        <end position="39"/>
    </location>
</feature>
<dbReference type="GeneID" id="84788232"/>
<organism evidence="2 3">
    <name type="scientific">Selenomonas noxia F0398</name>
    <dbReference type="NCBI Taxonomy" id="702437"/>
    <lineage>
        <taxon>Bacteria</taxon>
        <taxon>Bacillati</taxon>
        <taxon>Bacillota</taxon>
        <taxon>Negativicutes</taxon>
        <taxon>Selenomonadales</taxon>
        <taxon>Selenomonadaceae</taxon>
        <taxon>Selenomonas</taxon>
    </lineage>
</organism>